<accession>A0A9J6RC50</accession>
<name>A0A9J6RC50_9BACI</name>
<feature type="transmembrane region" description="Helical" evidence="1">
    <location>
        <begin position="118"/>
        <end position="142"/>
    </location>
</feature>
<reference evidence="2" key="1">
    <citation type="submission" date="2022-11" db="EMBL/GenBank/DDBJ databases">
        <title>WGS of Natronobacillus azotifigens 24KS-1, an anaerobic diazotrophic haloalkaliphile from soda-rich habitats.</title>
        <authorList>
            <person name="Sorokin D.Y."/>
            <person name="Merkel A.Y."/>
        </authorList>
    </citation>
    <scope>NUCLEOTIDE SEQUENCE</scope>
    <source>
        <strain evidence="2">24KS-1</strain>
    </source>
</reference>
<dbReference type="SUPFAM" id="SSF53474">
    <property type="entry name" value="alpha/beta-Hydrolases"/>
    <property type="match status" value="1"/>
</dbReference>
<dbReference type="Gene3D" id="3.40.50.1820">
    <property type="entry name" value="alpha/beta hydrolase"/>
    <property type="match status" value="1"/>
</dbReference>
<dbReference type="AlphaFoldDB" id="A0A9J6RC50"/>
<dbReference type="Proteomes" id="UP001084197">
    <property type="component" value="Unassembled WGS sequence"/>
</dbReference>
<organism evidence="2 3">
    <name type="scientific">Natronobacillus azotifigens</name>
    <dbReference type="NCBI Taxonomy" id="472978"/>
    <lineage>
        <taxon>Bacteria</taxon>
        <taxon>Bacillati</taxon>
        <taxon>Bacillota</taxon>
        <taxon>Bacilli</taxon>
        <taxon>Bacillales</taxon>
        <taxon>Bacillaceae</taxon>
        <taxon>Natronobacillus</taxon>
    </lineage>
</organism>
<evidence type="ECO:0000313" key="2">
    <source>
        <dbReference type="EMBL" id="MCZ0703119.1"/>
    </source>
</evidence>
<feature type="transmembrane region" description="Helical" evidence="1">
    <location>
        <begin position="67"/>
        <end position="87"/>
    </location>
</feature>
<feature type="transmembrane region" description="Helical" evidence="1">
    <location>
        <begin position="94"/>
        <end position="112"/>
    </location>
</feature>
<protein>
    <recommendedName>
        <fullName evidence="4">Alpha/beta hydrolase</fullName>
    </recommendedName>
</protein>
<feature type="transmembrane region" description="Helical" evidence="1">
    <location>
        <begin position="149"/>
        <end position="167"/>
    </location>
</feature>
<dbReference type="InterPro" id="IPR029058">
    <property type="entry name" value="AB_hydrolase_fold"/>
</dbReference>
<evidence type="ECO:0000313" key="3">
    <source>
        <dbReference type="Proteomes" id="UP001084197"/>
    </source>
</evidence>
<gene>
    <name evidence="2" type="ORF">OWO01_07830</name>
</gene>
<comment type="caution">
    <text evidence="2">The sequence shown here is derived from an EMBL/GenBank/DDBJ whole genome shotgun (WGS) entry which is preliminary data.</text>
</comment>
<sequence length="750" mass="84602">MKQFFKKPWSWTAQRLVANSEKDRTYTICCMVVFLLVTTSASIMVALGTPTGATSYTNLLDIGRAVAINGLLFFITTILVGVLLSFLPFSTPRLLLGGLIYSIGIIITVLIYDKSGKLFSFLVGIGVGLISLFIGLLFAMLFYRNKRRIVVFLILPIILVITIFIRIHDNEGNRSLDQSELVFADYTESILGENPGQEGDYSYTFFTYGSGEDKHRAEFGRDVTVQTPTVDASDFVTRWGNKREAFWGFDQTNLPVNGRTWVPEGVGPFPLILLVHGNHIMEHFSTGGYDYLGELLASRGFLTISVDQDFINFSNVSGIPDHNYKLRAWVLLQHLVQLQELNETPGNEFFQKIDFDRVGLVGHSRGGQAVSMVADHQRFFKNVRLREELATINIEGVVALAPTDRRVDGKKANLNNVSYLVIQGARDADVNDFRGDHQFYRTNFSKDDQGFKASLYIADANHSQFNSEWGRMDNSLPRGIFLNRKQTMDPEDQRRIAKVYLSAFFESVLHNREGYEQLFPDHQYGKDWLPETTFISKYQNSSYVPITEAKHASGEVFGGSEAFVETSGFREVEILRPEQRTGNNRPVDAVLLEWKGDATYTINLAEGFESELGLEKPEHLVVTMANVAEDGSVPAVEIELESVDGGGGVRSLEEIMPIPPVIETEFTHFGLFDTIFREGKYENSWEPVFQTFMIPIDSFFEPSRGELDLAQINKIKLHFRSESGKMLLEEVGACHRPNYVERGELSISKR</sequence>
<keyword evidence="1" id="KW-0472">Membrane</keyword>
<evidence type="ECO:0008006" key="4">
    <source>
        <dbReference type="Google" id="ProtNLM"/>
    </source>
</evidence>
<dbReference type="RefSeq" id="WP_268779891.1">
    <property type="nucleotide sequence ID" value="NZ_JAPRAT010000013.1"/>
</dbReference>
<keyword evidence="1" id="KW-1133">Transmembrane helix</keyword>
<evidence type="ECO:0000256" key="1">
    <source>
        <dbReference type="SAM" id="Phobius"/>
    </source>
</evidence>
<proteinExistence type="predicted"/>
<feature type="transmembrane region" description="Helical" evidence="1">
    <location>
        <begin position="25"/>
        <end position="47"/>
    </location>
</feature>
<dbReference type="EMBL" id="JAPRAT010000013">
    <property type="protein sequence ID" value="MCZ0703119.1"/>
    <property type="molecule type" value="Genomic_DNA"/>
</dbReference>
<keyword evidence="3" id="KW-1185">Reference proteome</keyword>
<keyword evidence="1" id="KW-0812">Transmembrane</keyword>